<dbReference type="PANTHER" id="PTHR30055">
    <property type="entry name" value="HTH-TYPE TRANSCRIPTIONAL REGULATOR RUTR"/>
    <property type="match status" value="1"/>
</dbReference>
<dbReference type="InterPro" id="IPR050109">
    <property type="entry name" value="HTH-type_TetR-like_transc_reg"/>
</dbReference>
<dbReference type="PANTHER" id="PTHR30055:SF220">
    <property type="entry name" value="TETR-FAMILY REGULATORY PROTEIN"/>
    <property type="match status" value="1"/>
</dbReference>
<keyword evidence="2 4" id="KW-0238">DNA-binding</keyword>
<dbReference type="Proteomes" id="UP001205337">
    <property type="component" value="Unassembled WGS sequence"/>
</dbReference>
<dbReference type="Gene3D" id="1.10.357.10">
    <property type="entry name" value="Tetracycline Repressor, domain 2"/>
    <property type="match status" value="1"/>
</dbReference>
<dbReference type="SUPFAM" id="SSF46689">
    <property type="entry name" value="Homeodomain-like"/>
    <property type="match status" value="1"/>
</dbReference>
<evidence type="ECO:0000313" key="6">
    <source>
        <dbReference type="EMBL" id="MCS0500542.1"/>
    </source>
</evidence>
<dbReference type="PROSITE" id="PS50977">
    <property type="entry name" value="HTH_TETR_2"/>
    <property type="match status" value="1"/>
</dbReference>
<evidence type="ECO:0000256" key="1">
    <source>
        <dbReference type="ARBA" id="ARBA00023015"/>
    </source>
</evidence>
<proteinExistence type="predicted"/>
<dbReference type="InterPro" id="IPR036271">
    <property type="entry name" value="Tet_transcr_reg_TetR-rel_C_sf"/>
</dbReference>
<dbReference type="InterPro" id="IPR001647">
    <property type="entry name" value="HTH_TetR"/>
</dbReference>
<gene>
    <name evidence="6" type="ORF">NUH29_13390</name>
</gene>
<dbReference type="Pfam" id="PF13305">
    <property type="entry name" value="TetR_C_33"/>
    <property type="match status" value="1"/>
</dbReference>
<sequence length="207" mass="21797">MSTARATYRHGDLRRSLIEAGVELAREGGPDAVVLREATRRAGVSPNAAYRHFADRAELVDAVSDAAQGAAAAAIEAELDSVPAATGVESAQERLRAVGIGYLRFARDEPGLFRAAFGVPGGLERAFVSEKAGPGGSSPFALLAGTLDDLVRFGALPEERRPGAELLAWSAVHGLAMLVLEGPLHDLDEQTRTMAGRRVVEMAVRGI</sequence>
<organism evidence="6 7">
    <name type="scientific">Protaetiibacter mangrovi</name>
    <dbReference type="NCBI Taxonomy" id="2970926"/>
    <lineage>
        <taxon>Bacteria</taxon>
        <taxon>Bacillati</taxon>
        <taxon>Actinomycetota</taxon>
        <taxon>Actinomycetes</taxon>
        <taxon>Micrococcales</taxon>
        <taxon>Microbacteriaceae</taxon>
        <taxon>Protaetiibacter</taxon>
    </lineage>
</organism>
<accession>A0ABT1ZIK5</accession>
<feature type="DNA-binding region" description="H-T-H motif" evidence="4">
    <location>
        <begin position="34"/>
        <end position="53"/>
    </location>
</feature>
<keyword evidence="3" id="KW-0804">Transcription</keyword>
<dbReference type="InterPro" id="IPR025996">
    <property type="entry name" value="MT1864/Rv1816-like_C"/>
</dbReference>
<dbReference type="EMBL" id="JANTHX010000008">
    <property type="protein sequence ID" value="MCS0500542.1"/>
    <property type="molecule type" value="Genomic_DNA"/>
</dbReference>
<name>A0ABT1ZIK5_9MICO</name>
<reference evidence="6 7" key="1">
    <citation type="submission" date="2022-08" db="EMBL/GenBank/DDBJ databases">
        <authorList>
            <person name="Li F."/>
        </authorList>
    </citation>
    <scope>NUCLEOTIDE SEQUENCE [LARGE SCALE GENOMIC DNA]</scope>
    <source>
        <strain evidence="6 7">10F1B-8-1</strain>
    </source>
</reference>
<evidence type="ECO:0000256" key="4">
    <source>
        <dbReference type="PROSITE-ProRule" id="PRU00335"/>
    </source>
</evidence>
<comment type="caution">
    <text evidence="6">The sequence shown here is derived from an EMBL/GenBank/DDBJ whole genome shotgun (WGS) entry which is preliminary data.</text>
</comment>
<dbReference type="Pfam" id="PF00440">
    <property type="entry name" value="TetR_N"/>
    <property type="match status" value="1"/>
</dbReference>
<dbReference type="InterPro" id="IPR009057">
    <property type="entry name" value="Homeodomain-like_sf"/>
</dbReference>
<keyword evidence="1" id="KW-0805">Transcription regulation</keyword>
<feature type="domain" description="HTH tetR-type" evidence="5">
    <location>
        <begin position="11"/>
        <end position="71"/>
    </location>
</feature>
<protein>
    <submittedName>
        <fullName evidence="6">TetR/AcrR family transcriptional regulator</fullName>
    </submittedName>
</protein>
<evidence type="ECO:0000256" key="2">
    <source>
        <dbReference type="ARBA" id="ARBA00023125"/>
    </source>
</evidence>
<evidence type="ECO:0000259" key="5">
    <source>
        <dbReference type="PROSITE" id="PS50977"/>
    </source>
</evidence>
<evidence type="ECO:0000256" key="3">
    <source>
        <dbReference type="ARBA" id="ARBA00023163"/>
    </source>
</evidence>
<dbReference type="RefSeq" id="WP_258799721.1">
    <property type="nucleotide sequence ID" value="NZ_JANTHX010000008.1"/>
</dbReference>
<keyword evidence="7" id="KW-1185">Reference proteome</keyword>
<dbReference type="SUPFAM" id="SSF48498">
    <property type="entry name" value="Tetracyclin repressor-like, C-terminal domain"/>
    <property type="match status" value="1"/>
</dbReference>
<evidence type="ECO:0000313" key="7">
    <source>
        <dbReference type="Proteomes" id="UP001205337"/>
    </source>
</evidence>